<gene>
    <name evidence="2" type="ORF">CJ030_MR6G005972</name>
</gene>
<proteinExistence type="predicted"/>
<comment type="caution">
    <text evidence="2">The sequence shown here is derived from an EMBL/GenBank/DDBJ whole genome shotgun (WGS) entry which is preliminary data.</text>
</comment>
<reference evidence="2 3" key="1">
    <citation type="journal article" date="2019" name="Plant Biotechnol. J.">
        <title>The red bayberry genome and genetic basis of sex determination.</title>
        <authorList>
            <person name="Jia H.M."/>
            <person name="Jia H.J."/>
            <person name="Cai Q.L."/>
            <person name="Wang Y."/>
            <person name="Zhao H.B."/>
            <person name="Yang W.F."/>
            <person name="Wang G.Y."/>
            <person name="Li Y.H."/>
            <person name="Zhan D.L."/>
            <person name="Shen Y.T."/>
            <person name="Niu Q.F."/>
            <person name="Chang L."/>
            <person name="Qiu J."/>
            <person name="Zhao L."/>
            <person name="Xie H.B."/>
            <person name="Fu W.Y."/>
            <person name="Jin J."/>
            <person name="Li X.W."/>
            <person name="Jiao Y."/>
            <person name="Zhou C.C."/>
            <person name="Tu T."/>
            <person name="Chai C.Y."/>
            <person name="Gao J.L."/>
            <person name="Fan L.J."/>
            <person name="van de Weg E."/>
            <person name="Wang J.Y."/>
            <person name="Gao Z.S."/>
        </authorList>
    </citation>
    <scope>NUCLEOTIDE SEQUENCE [LARGE SCALE GENOMIC DNA]</scope>
    <source>
        <tissue evidence="2">Leaves</tissue>
    </source>
</reference>
<sequence>MPGLKSSVFVKNDDVFASFATPPKQSAPIVDLLGNWGGREANSESSSRNGPVHTESANLPAESHGDGTGCDLGDASSEDNGGCGIGAGQVSDEGEWNGESVRYADDDIADDLADYEVLLLVLVEQALLLRLYASLFSGGH</sequence>
<evidence type="ECO:0000313" key="2">
    <source>
        <dbReference type="EMBL" id="KAB1209610.1"/>
    </source>
</evidence>
<name>A0A6A1VEU1_9ROSI</name>
<evidence type="ECO:0000256" key="1">
    <source>
        <dbReference type="SAM" id="MobiDB-lite"/>
    </source>
</evidence>
<dbReference type="EMBL" id="RXIC02000024">
    <property type="protein sequence ID" value="KAB1209610.1"/>
    <property type="molecule type" value="Genomic_DNA"/>
</dbReference>
<accession>A0A6A1VEU1</accession>
<evidence type="ECO:0000313" key="3">
    <source>
        <dbReference type="Proteomes" id="UP000516437"/>
    </source>
</evidence>
<dbReference type="AlphaFoldDB" id="A0A6A1VEU1"/>
<protein>
    <submittedName>
        <fullName evidence="2">Uncharacterized protein</fullName>
    </submittedName>
</protein>
<organism evidence="2 3">
    <name type="scientific">Morella rubra</name>
    <name type="common">Chinese bayberry</name>
    <dbReference type="NCBI Taxonomy" id="262757"/>
    <lineage>
        <taxon>Eukaryota</taxon>
        <taxon>Viridiplantae</taxon>
        <taxon>Streptophyta</taxon>
        <taxon>Embryophyta</taxon>
        <taxon>Tracheophyta</taxon>
        <taxon>Spermatophyta</taxon>
        <taxon>Magnoliopsida</taxon>
        <taxon>eudicotyledons</taxon>
        <taxon>Gunneridae</taxon>
        <taxon>Pentapetalae</taxon>
        <taxon>rosids</taxon>
        <taxon>fabids</taxon>
        <taxon>Fagales</taxon>
        <taxon>Myricaceae</taxon>
        <taxon>Morella</taxon>
    </lineage>
</organism>
<feature type="region of interest" description="Disordered" evidence="1">
    <location>
        <begin position="34"/>
        <end position="98"/>
    </location>
</feature>
<keyword evidence="3" id="KW-1185">Reference proteome</keyword>
<dbReference type="Proteomes" id="UP000516437">
    <property type="component" value="Chromosome 6"/>
</dbReference>